<proteinExistence type="predicted"/>
<dbReference type="CTD" id="108700257"/>
<dbReference type="SUPFAM" id="SSF57903">
    <property type="entry name" value="FYVE/PHD zinc finger"/>
    <property type="match status" value="2"/>
</dbReference>
<dbReference type="GO" id="GO:0005545">
    <property type="term" value="F:1-phosphatidylinositol binding"/>
    <property type="evidence" value="ECO:0000318"/>
    <property type="project" value="GO_Central"/>
</dbReference>
<dbReference type="Proteomes" id="UP000186698">
    <property type="component" value="Chromosome 8S"/>
</dbReference>
<dbReference type="InterPro" id="IPR027417">
    <property type="entry name" value="P-loop_NTPase"/>
</dbReference>
<dbReference type="GO" id="GO:0005811">
    <property type="term" value="C:lipid droplet"/>
    <property type="evidence" value="ECO:0000318"/>
    <property type="project" value="GO_Central"/>
</dbReference>
<sequence>MSAQLHSDPLTLGSLQNGEEEGSFLLLDEDENLKVQSLCDFLNKLGCSQQNSVKVLCIFGNTGEGKSHTLNETFFEGQQVFKTSPSQFSCTVGVWVAYDPTLSLVILDTEGLLGTTNKQNQRMRLLIKVLAVSDVVVYRTRAERLHNDMFQFLGDASKAYLKYFTPEFKSLSSRCGLDVTLSSLGPALIIFHETSRTDLLGHGSKTLGQAELELQKRFHELGATPEAFSSICYVGVKTVVRPTNFSMLKEAVRKQILDTSTRSSRPLSHVFTALQRLTECFSGSIPESQISVTSIFPDEYFTCSLHCLSCGSRCKNRMNHLKDGVSHQANSLCRYTHEYANKVLICKRCYEGGREMIVIPKTVASKDNPWMGLAKYAWSGYVLECRVCGIIYRSRQYWYGNTDPDGSIVRQEVRHVWSLDDECTMDHHNAAQRLMDGVNIIVQTVNDYSIGPKTTVTSWLTDQVAPAYWRPNQQIKECYGCTRAFAMAERRHHCRACGEGFCHDCSDKTMPVPERGWGLSPVRVCKKCHSLRKVKCPDITEDDGRDLLPRRVAEMAQSSFDKVSRVLEYPLGLMKGAARPSYWVSDDEIFECHECKKPFTPKISKHHCRSCGQGFCESCSSNRQPVPSRGWHHPVRVCNPCFKKTVEL</sequence>
<protein>
    <submittedName>
        <fullName evidence="3">Zinc finger FYVE domain-containing protein 1</fullName>
    </submittedName>
</protein>
<name>A0A1L8F3T5_XENLA</name>
<dbReference type="OrthoDB" id="68108at2759"/>
<dbReference type="STRING" id="8355.A0A1L8F3T5"/>
<dbReference type="InterPro" id="IPR011011">
    <property type="entry name" value="Znf_FYVE_PHD"/>
</dbReference>
<evidence type="ECO:0000313" key="3">
    <source>
        <dbReference type="RefSeq" id="XP_018088784.1"/>
    </source>
</evidence>
<dbReference type="GO" id="GO:0043325">
    <property type="term" value="F:phosphatidylinositol-3,4-bisphosphate binding"/>
    <property type="evidence" value="ECO:0000318"/>
    <property type="project" value="GO_Central"/>
</dbReference>
<dbReference type="InterPro" id="IPR017455">
    <property type="entry name" value="Znf_FYVE-rel"/>
</dbReference>
<dbReference type="PANTHER" id="PTHR46624">
    <property type="entry name" value="AGAP002036-PA"/>
    <property type="match status" value="1"/>
</dbReference>
<dbReference type="GO" id="GO:0005547">
    <property type="term" value="F:phosphatidylinositol-3,4,5-trisphosphate binding"/>
    <property type="evidence" value="ECO:0000318"/>
    <property type="project" value="GO_Central"/>
</dbReference>
<dbReference type="OMA" id="DYWVPDH"/>
<keyword evidence="2" id="KW-1185">Reference proteome</keyword>
<accession>A0A1L8F3T5</accession>
<dbReference type="InterPro" id="IPR042427">
    <property type="entry name" value="ZFYV1"/>
</dbReference>
<dbReference type="InterPro" id="IPR013083">
    <property type="entry name" value="Znf_RING/FYVE/PHD"/>
</dbReference>
<organism evidence="2 3">
    <name type="scientific">Xenopus laevis</name>
    <name type="common">African clawed frog</name>
    <dbReference type="NCBI Taxonomy" id="8355"/>
    <lineage>
        <taxon>Eukaryota</taxon>
        <taxon>Metazoa</taxon>
        <taxon>Chordata</taxon>
        <taxon>Craniata</taxon>
        <taxon>Vertebrata</taxon>
        <taxon>Euteleostomi</taxon>
        <taxon>Amphibia</taxon>
        <taxon>Batrachia</taxon>
        <taxon>Anura</taxon>
        <taxon>Pipoidea</taxon>
        <taxon>Pipidae</taxon>
        <taxon>Xenopodinae</taxon>
        <taxon>Xenopus</taxon>
        <taxon>Xenopus</taxon>
    </lineage>
</organism>
<gene>
    <name evidence="3" type="primary">LOC108700257</name>
</gene>
<dbReference type="GO" id="GO:0046872">
    <property type="term" value="F:metal ion binding"/>
    <property type="evidence" value="ECO:0007669"/>
    <property type="project" value="InterPro"/>
</dbReference>
<dbReference type="GO" id="GO:0032266">
    <property type="term" value="F:phosphatidylinositol-3-phosphate binding"/>
    <property type="evidence" value="ECO:0000318"/>
    <property type="project" value="GO_Central"/>
</dbReference>
<dbReference type="RefSeq" id="XP_018088784.1">
    <property type="nucleotide sequence ID" value="XM_018233295.2"/>
</dbReference>
<dbReference type="KEGG" id="xla:108700257"/>
<dbReference type="SUPFAM" id="SSF52540">
    <property type="entry name" value="P-loop containing nucleoside triphosphate hydrolases"/>
    <property type="match status" value="1"/>
</dbReference>
<evidence type="ECO:0000259" key="1">
    <source>
        <dbReference type="PROSITE" id="PS50178"/>
    </source>
</evidence>
<dbReference type="InterPro" id="IPR000306">
    <property type="entry name" value="Znf_FYVE"/>
</dbReference>
<dbReference type="PANTHER" id="PTHR46624:SF2">
    <property type="entry name" value="SI:CH211-11N16.2-RELATED"/>
    <property type="match status" value="1"/>
</dbReference>
<feature type="domain" description="FYVE-type" evidence="1">
    <location>
        <begin position="586"/>
        <end position="646"/>
    </location>
</feature>
<evidence type="ECO:0000313" key="2">
    <source>
        <dbReference type="Proteomes" id="UP000186698"/>
    </source>
</evidence>
<dbReference type="GO" id="GO:0140042">
    <property type="term" value="P:lipid droplet formation"/>
    <property type="evidence" value="ECO:0000318"/>
    <property type="project" value="GO_Central"/>
</dbReference>
<dbReference type="CDD" id="cd15734">
    <property type="entry name" value="FYVE_ZFYV1"/>
    <property type="match status" value="1"/>
</dbReference>
<feature type="domain" description="FYVE-type" evidence="1">
    <location>
        <begin position="472"/>
        <end position="533"/>
    </location>
</feature>
<dbReference type="Gene3D" id="3.40.50.300">
    <property type="entry name" value="P-loop containing nucleotide triphosphate hydrolases"/>
    <property type="match status" value="1"/>
</dbReference>
<reference evidence="3" key="1">
    <citation type="submission" date="2025-08" db="UniProtKB">
        <authorList>
            <consortium name="RefSeq"/>
        </authorList>
    </citation>
    <scope>IDENTIFICATION</scope>
    <source>
        <strain evidence="3">J_2021</strain>
        <tissue evidence="3">Erythrocytes</tissue>
    </source>
</reference>
<dbReference type="PROSITE" id="PS50178">
    <property type="entry name" value="ZF_FYVE"/>
    <property type="match status" value="2"/>
</dbReference>
<dbReference type="PaxDb" id="8355-A0A1L8F3T5"/>
<dbReference type="Bgee" id="108700257">
    <property type="expression patterns" value="Expressed in blastula and 17 other cell types or tissues"/>
</dbReference>
<dbReference type="Pfam" id="PF01363">
    <property type="entry name" value="FYVE"/>
    <property type="match status" value="2"/>
</dbReference>
<dbReference type="SMART" id="SM00064">
    <property type="entry name" value="FYVE"/>
    <property type="match status" value="2"/>
</dbReference>
<dbReference type="Gene3D" id="3.30.40.10">
    <property type="entry name" value="Zinc/RING finger domain, C3HC4 (zinc finger)"/>
    <property type="match status" value="2"/>
</dbReference>
<dbReference type="GeneID" id="108700257"/>
<dbReference type="AlphaFoldDB" id="A0A1L8F3T5"/>